<proteinExistence type="predicted"/>
<name>A0ABT9CYW0_9PSED</name>
<accession>A0ABT9CYW0</accession>
<gene>
    <name evidence="2" type="ORF">Q6A51_19725</name>
</gene>
<reference evidence="2 3" key="1">
    <citation type="submission" date="2023-07" db="EMBL/GenBank/DDBJ databases">
        <title>Identification of four novel Pseudomonas species associated with bacterial leaf spot of cucurbits.</title>
        <authorList>
            <person name="Fullem K.R."/>
        </authorList>
    </citation>
    <scope>NUCLEOTIDE SEQUENCE [LARGE SCALE GENOMIC DNA]</scope>
    <source>
        <strain evidence="2 3">KFB 138</strain>
    </source>
</reference>
<keyword evidence="3" id="KW-1185">Reference proteome</keyword>
<organism evidence="2 3">
    <name type="scientific">Pseudomonas serbiensis</name>
    <dbReference type="NCBI Taxonomy" id="3064350"/>
    <lineage>
        <taxon>Bacteria</taxon>
        <taxon>Pseudomonadati</taxon>
        <taxon>Pseudomonadota</taxon>
        <taxon>Gammaproteobacteria</taxon>
        <taxon>Pseudomonadales</taxon>
        <taxon>Pseudomonadaceae</taxon>
        <taxon>Pseudomonas</taxon>
    </lineage>
</organism>
<evidence type="ECO:0000313" key="3">
    <source>
        <dbReference type="Proteomes" id="UP001223016"/>
    </source>
</evidence>
<dbReference type="EMBL" id="JAUQOO010000016">
    <property type="protein sequence ID" value="MDO7929017.1"/>
    <property type="molecule type" value="Genomic_DNA"/>
</dbReference>
<dbReference type="RefSeq" id="WP_221556204.1">
    <property type="nucleotide sequence ID" value="NZ_JAUQOO010000016.1"/>
</dbReference>
<evidence type="ECO:0000313" key="2">
    <source>
        <dbReference type="EMBL" id="MDO7929017.1"/>
    </source>
</evidence>
<sequence>MQTGNVEARDNTSEVWCDKCAKDGQRKGSFIVTGNASAQPCQRPGCDDPQAEMKARKK</sequence>
<comment type="caution">
    <text evidence="2">The sequence shown here is derived from an EMBL/GenBank/DDBJ whole genome shotgun (WGS) entry which is preliminary data.</text>
</comment>
<feature type="region of interest" description="Disordered" evidence="1">
    <location>
        <begin position="38"/>
        <end position="58"/>
    </location>
</feature>
<evidence type="ECO:0000256" key="1">
    <source>
        <dbReference type="SAM" id="MobiDB-lite"/>
    </source>
</evidence>
<dbReference type="Proteomes" id="UP001223016">
    <property type="component" value="Unassembled WGS sequence"/>
</dbReference>
<protein>
    <submittedName>
        <fullName evidence="2">Uncharacterized protein</fullName>
    </submittedName>
</protein>